<evidence type="ECO:0000313" key="2">
    <source>
        <dbReference type="Proteomes" id="UP001562354"/>
    </source>
</evidence>
<protein>
    <recommendedName>
        <fullName evidence="3">MYND-type domain-containing protein</fullName>
    </recommendedName>
</protein>
<accession>A0ABR3P8K2</accession>
<reference evidence="1 2" key="1">
    <citation type="submission" date="2024-07" db="EMBL/GenBank/DDBJ databases">
        <title>Draft sequence of the Neodothiora populina.</title>
        <authorList>
            <person name="Drown D.D."/>
            <person name="Schuette U.S."/>
            <person name="Buechlein A.B."/>
            <person name="Rusch D.R."/>
            <person name="Winton L.W."/>
            <person name="Adams G.A."/>
        </authorList>
    </citation>
    <scope>NUCLEOTIDE SEQUENCE [LARGE SCALE GENOMIC DNA]</scope>
    <source>
        <strain evidence="1 2">CPC 39397</strain>
    </source>
</reference>
<organism evidence="1 2">
    <name type="scientific">Neodothiora populina</name>
    <dbReference type="NCBI Taxonomy" id="2781224"/>
    <lineage>
        <taxon>Eukaryota</taxon>
        <taxon>Fungi</taxon>
        <taxon>Dikarya</taxon>
        <taxon>Ascomycota</taxon>
        <taxon>Pezizomycotina</taxon>
        <taxon>Dothideomycetes</taxon>
        <taxon>Dothideomycetidae</taxon>
        <taxon>Dothideales</taxon>
        <taxon>Dothioraceae</taxon>
        <taxon>Neodothiora</taxon>
    </lineage>
</organism>
<gene>
    <name evidence="1" type="ORF">AAFC00_002763</name>
</gene>
<dbReference type="Proteomes" id="UP001562354">
    <property type="component" value="Unassembled WGS sequence"/>
</dbReference>
<evidence type="ECO:0000313" key="1">
    <source>
        <dbReference type="EMBL" id="KAL1302359.1"/>
    </source>
</evidence>
<dbReference type="EMBL" id="JBFMKM010000012">
    <property type="protein sequence ID" value="KAL1302359.1"/>
    <property type="molecule type" value="Genomic_DNA"/>
</dbReference>
<evidence type="ECO:0008006" key="3">
    <source>
        <dbReference type="Google" id="ProtNLM"/>
    </source>
</evidence>
<comment type="caution">
    <text evidence="1">The sequence shown here is derived from an EMBL/GenBank/DDBJ whole genome shotgun (WGS) entry which is preliminary data.</text>
</comment>
<dbReference type="GeneID" id="95976465"/>
<sequence>MIKWLQNTTKNVCVLCKASESLENTLKPCEKCQQVKFCSEKCEIRATEAGCFHTYCCPAYLQRHQIRESLVCAQAAMDERRAQQASDEALIDAKSENIRGWLTNLVQNDVFGVLIDSYRLRADDEFVFEKKRRGLYAGGRNNKPIDDFKDFLNRAEQAKPKLLPHWLNYSRRLLCERKAEGCSSPQLMLKINERQINDTYFHKDWPIMMRTLASKIYGHDVDRSPRATVTKDLPFIVKMFDSCLAVSGTGEGRLQRADEEFRRRMVDPPASWKR</sequence>
<keyword evidence="2" id="KW-1185">Reference proteome</keyword>
<name>A0ABR3P8K2_9PEZI</name>
<dbReference type="RefSeq" id="XP_069198635.1">
    <property type="nucleotide sequence ID" value="XM_069348038.1"/>
</dbReference>
<proteinExistence type="predicted"/>